<reference evidence="1 2" key="1">
    <citation type="submission" date="2015-02" db="EMBL/GenBank/DDBJ databases">
        <title>Single-cell genomics of uncultivated deep-branching MTB reveals a conserved set of magnetosome genes.</title>
        <authorList>
            <person name="Kolinko S."/>
            <person name="Richter M."/>
            <person name="Glockner F.O."/>
            <person name="Brachmann A."/>
            <person name="Schuler D."/>
        </authorList>
    </citation>
    <scope>NUCLEOTIDE SEQUENCE [LARGE SCALE GENOMIC DNA]</scope>
    <source>
        <strain evidence="1">TM-1</strain>
    </source>
</reference>
<dbReference type="EMBL" id="LACI01001298">
    <property type="protein sequence ID" value="KJU84769.1"/>
    <property type="molecule type" value="Genomic_DNA"/>
</dbReference>
<proteinExistence type="predicted"/>
<dbReference type="AlphaFoldDB" id="A0A0F3GS85"/>
<comment type="caution">
    <text evidence="1">The sequence shown here is derived from an EMBL/GenBank/DDBJ whole genome shotgun (WGS) entry which is preliminary data.</text>
</comment>
<name>A0A0F3GS85_9BACT</name>
<accession>A0A0F3GS85</accession>
<gene>
    <name evidence="1" type="ORF">MBAV_003035</name>
</gene>
<protein>
    <submittedName>
        <fullName evidence="1">Uncharacterized protein</fullName>
    </submittedName>
</protein>
<evidence type="ECO:0000313" key="1">
    <source>
        <dbReference type="EMBL" id="KJU84769.1"/>
    </source>
</evidence>
<keyword evidence="2" id="KW-1185">Reference proteome</keyword>
<dbReference type="Proteomes" id="UP000033423">
    <property type="component" value="Unassembled WGS sequence"/>
</dbReference>
<organism evidence="1 2">
    <name type="scientific">Candidatus Magnetobacterium bavaricum</name>
    <dbReference type="NCBI Taxonomy" id="29290"/>
    <lineage>
        <taxon>Bacteria</taxon>
        <taxon>Pseudomonadati</taxon>
        <taxon>Nitrospirota</taxon>
        <taxon>Thermodesulfovibrionia</taxon>
        <taxon>Thermodesulfovibrionales</taxon>
        <taxon>Candidatus Magnetobacteriaceae</taxon>
        <taxon>Candidatus Magnetobacterium</taxon>
    </lineage>
</organism>
<evidence type="ECO:0000313" key="2">
    <source>
        <dbReference type="Proteomes" id="UP000033423"/>
    </source>
</evidence>
<sequence length="52" mass="5888">MDVRKASGSTTVNRGGRYFNYLTQSANRINRPVLPVIEIVRNVFGGSYVQER</sequence>